<dbReference type="AlphaFoldDB" id="A0A0C3AK34"/>
<reference evidence="2" key="2">
    <citation type="submission" date="2015-01" db="EMBL/GenBank/DDBJ databases">
        <title>Evolutionary Origins and Diversification of the Mycorrhizal Mutualists.</title>
        <authorList>
            <consortium name="DOE Joint Genome Institute"/>
            <consortium name="Mycorrhizal Genomics Consortium"/>
            <person name="Kohler A."/>
            <person name="Kuo A."/>
            <person name="Nagy L.G."/>
            <person name="Floudas D."/>
            <person name="Copeland A."/>
            <person name="Barry K.W."/>
            <person name="Cichocki N."/>
            <person name="Veneault-Fourrey C."/>
            <person name="LaButti K."/>
            <person name="Lindquist E.A."/>
            <person name="Lipzen A."/>
            <person name="Lundell T."/>
            <person name="Morin E."/>
            <person name="Murat C."/>
            <person name="Riley R."/>
            <person name="Ohm R."/>
            <person name="Sun H."/>
            <person name="Tunlid A."/>
            <person name="Henrissat B."/>
            <person name="Grigoriev I.V."/>
            <person name="Hibbett D.S."/>
            <person name="Martin F."/>
        </authorList>
    </citation>
    <scope>NUCLEOTIDE SEQUENCE [LARGE SCALE GENOMIC DNA]</scope>
    <source>
        <strain evidence="2">F 1598</strain>
    </source>
</reference>
<reference evidence="1 2" key="1">
    <citation type="submission" date="2014-04" db="EMBL/GenBank/DDBJ databases">
        <authorList>
            <consortium name="DOE Joint Genome Institute"/>
            <person name="Kuo A."/>
            <person name="Tarkka M."/>
            <person name="Buscot F."/>
            <person name="Kohler A."/>
            <person name="Nagy L.G."/>
            <person name="Floudas D."/>
            <person name="Copeland A."/>
            <person name="Barry K.W."/>
            <person name="Cichocki N."/>
            <person name="Veneault-Fourrey C."/>
            <person name="LaButti K."/>
            <person name="Lindquist E.A."/>
            <person name="Lipzen A."/>
            <person name="Lundell T."/>
            <person name="Morin E."/>
            <person name="Murat C."/>
            <person name="Sun H."/>
            <person name="Tunlid A."/>
            <person name="Henrissat B."/>
            <person name="Grigoriev I.V."/>
            <person name="Hibbett D.S."/>
            <person name="Martin F."/>
            <person name="Nordberg H.P."/>
            <person name="Cantor M.N."/>
            <person name="Hua S.X."/>
        </authorList>
    </citation>
    <scope>NUCLEOTIDE SEQUENCE [LARGE SCALE GENOMIC DNA]</scope>
    <source>
        <strain evidence="1 2">F 1598</strain>
    </source>
</reference>
<sequence length="286" mass="32487">MSLPDYPNINFTVEYYIRPGRSWSLEKQQEFVAELRGVAMETFGFTHESQLPVYQCLQWPDEASEGTGLDDKVIAVARERVQWPSKRRGKMLAFSSAVLFSIPRLRSPVLHLGLTCIVPSARSSGLTKVLTTRIVVQTFVRLVALRREKLWVTNLACVVSSLGSVARGFDNVWPSPEYPHTPPSEIHAHVANSIAISPRLRKAMYVSLDCKYDPEKSVFQGSVKSTAFAKERGDARYHYRDRETHLFYDSLIDWRRGDEVLQVCNLSHTNILLLPLRGKWGLPAKL</sequence>
<dbReference type="OrthoDB" id="4841025at2759"/>
<dbReference type="HOGENOM" id="CLU_087053_0_0_1"/>
<protein>
    <submittedName>
        <fullName evidence="1">Uncharacterized protein</fullName>
    </submittedName>
</protein>
<accession>A0A0C3AK34</accession>
<evidence type="ECO:0000313" key="2">
    <source>
        <dbReference type="Proteomes" id="UP000054166"/>
    </source>
</evidence>
<dbReference type="STRING" id="765440.A0A0C3AK34"/>
<name>A0A0C3AK34_PILCF</name>
<dbReference type="EMBL" id="KN833064">
    <property type="protein sequence ID" value="KIM74218.1"/>
    <property type="molecule type" value="Genomic_DNA"/>
</dbReference>
<gene>
    <name evidence="1" type="ORF">PILCRDRAFT_828376</name>
</gene>
<dbReference type="Proteomes" id="UP000054166">
    <property type="component" value="Unassembled WGS sequence"/>
</dbReference>
<organism evidence="1 2">
    <name type="scientific">Piloderma croceum (strain F 1598)</name>
    <dbReference type="NCBI Taxonomy" id="765440"/>
    <lineage>
        <taxon>Eukaryota</taxon>
        <taxon>Fungi</taxon>
        <taxon>Dikarya</taxon>
        <taxon>Basidiomycota</taxon>
        <taxon>Agaricomycotina</taxon>
        <taxon>Agaricomycetes</taxon>
        <taxon>Agaricomycetidae</taxon>
        <taxon>Atheliales</taxon>
        <taxon>Atheliaceae</taxon>
        <taxon>Piloderma</taxon>
    </lineage>
</organism>
<dbReference type="InParanoid" id="A0A0C3AK34"/>
<proteinExistence type="predicted"/>
<evidence type="ECO:0000313" key="1">
    <source>
        <dbReference type="EMBL" id="KIM74218.1"/>
    </source>
</evidence>
<keyword evidence="2" id="KW-1185">Reference proteome</keyword>